<dbReference type="SUPFAM" id="SSF52047">
    <property type="entry name" value="RNI-like"/>
    <property type="match status" value="1"/>
</dbReference>
<dbReference type="OrthoDB" id="3145912at2759"/>
<accession>A0A8H6SSD5</accession>
<evidence type="ECO:0000313" key="1">
    <source>
        <dbReference type="EMBL" id="KAF7304549.1"/>
    </source>
</evidence>
<dbReference type="Proteomes" id="UP000613580">
    <property type="component" value="Unassembled WGS sequence"/>
</dbReference>
<keyword evidence="2" id="KW-1185">Reference proteome</keyword>
<comment type="caution">
    <text evidence="1">The sequence shown here is derived from an EMBL/GenBank/DDBJ whole genome shotgun (WGS) entry which is preliminary data.</text>
</comment>
<evidence type="ECO:0000313" key="2">
    <source>
        <dbReference type="Proteomes" id="UP000613580"/>
    </source>
</evidence>
<gene>
    <name evidence="1" type="ORF">HMN09_00857600</name>
</gene>
<dbReference type="EMBL" id="JACAZE010000011">
    <property type="protein sequence ID" value="KAF7304549.1"/>
    <property type="molecule type" value="Genomic_DNA"/>
</dbReference>
<reference evidence="1" key="1">
    <citation type="submission" date="2020-05" db="EMBL/GenBank/DDBJ databases">
        <title>Mycena genomes resolve the evolution of fungal bioluminescence.</title>
        <authorList>
            <person name="Tsai I.J."/>
        </authorList>
    </citation>
    <scope>NUCLEOTIDE SEQUENCE</scope>
    <source>
        <strain evidence="1">110903Hualien_Pintung</strain>
    </source>
</reference>
<name>A0A8H6SSD5_MYCCL</name>
<sequence>MAETEEPRLPPELERVIFEFAAWGDRRATLKLLLVARRVHVWLEPLVHRVLIFEDLDDAVVARLLNPKYGPWVQALASNHGPWEQILGSCSNITDLCIWSGSDDAQTGLQALRLLKGNLRRLSLNGATFEAPLEAAQLDWLRCLTHLEMFGFAPAEVVNTLGELPCLTHFALYECYIETIVSGVLKHGVRNSKNVL</sequence>
<dbReference type="AlphaFoldDB" id="A0A8H6SSD5"/>
<organism evidence="1 2">
    <name type="scientific">Mycena chlorophos</name>
    <name type="common">Agaric fungus</name>
    <name type="synonym">Agaricus chlorophos</name>
    <dbReference type="NCBI Taxonomy" id="658473"/>
    <lineage>
        <taxon>Eukaryota</taxon>
        <taxon>Fungi</taxon>
        <taxon>Dikarya</taxon>
        <taxon>Basidiomycota</taxon>
        <taxon>Agaricomycotina</taxon>
        <taxon>Agaricomycetes</taxon>
        <taxon>Agaricomycetidae</taxon>
        <taxon>Agaricales</taxon>
        <taxon>Marasmiineae</taxon>
        <taxon>Mycenaceae</taxon>
        <taxon>Mycena</taxon>
    </lineage>
</organism>
<evidence type="ECO:0008006" key="3">
    <source>
        <dbReference type="Google" id="ProtNLM"/>
    </source>
</evidence>
<proteinExistence type="predicted"/>
<protein>
    <recommendedName>
        <fullName evidence="3">F-box domain-containing protein</fullName>
    </recommendedName>
</protein>